<keyword evidence="1" id="KW-1133">Transmembrane helix</keyword>
<dbReference type="AlphaFoldDB" id="A0A1D8B467"/>
<dbReference type="Proteomes" id="UP000095214">
    <property type="component" value="Chromosome"/>
</dbReference>
<name>A0A1D8B467_9ACTO</name>
<dbReference type="KEGG" id="phon:BH719_08910"/>
<keyword evidence="1" id="KW-0472">Membrane</keyword>
<organism evidence="2 3">
    <name type="scientific">Pauljensenia hongkongensis</name>
    <dbReference type="NCBI Taxonomy" id="178339"/>
    <lineage>
        <taxon>Bacteria</taxon>
        <taxon>Bacillati</taxon>
        <taxon>Actinomycetota</taxon>
        <taxon>Actinomycetes</taxon>
        <taxon>Actinomycetales</taxon>
        <taxon>Actinomycetaceae</taxon>
        <taxon>Pauljensenia</taxon>
    </lineage>
</organism>
<evidence type="ECO:0000313" key="2">
    <source>
        <dbReference type="EMBL" id="AOS47934.1"/>
    </source>
</evidence>
<evidence type="ECO:0000256" key="1">
    <source>
        <dbReference type="SAM" id="Phobius"/>
    </source>
</evidence>
<feature type="transmembrane region" description="Helical" evidence="1">
    <location>
        <begin position="107"/>
        <end position="126"/>
    </location>
</feature>
<dbReference type="RefSeq" id="WP_009744513.1">
    <property type="nucleotide sequence ID" value="NZ_CP017298.1"/>
</dbReference>
<reference evidence="2 3" key="1">
    <citation type="submission" date="2016-09" db="EMBL/GenBank/DDBJ databases">
        <title>Complete genome sequence of Actinomyces hongkongensis HKU8.</title>
        <authorList>
            <person name="Gao Y.-X."/>
            <person name="Zhou Y.-Y."/>
            <person name="Xie Y."/>
            <person name="Wang M."/>
            <person name="Wang S.-J."/>
            <person name="Shen S.-G."/>
        </authorList>
    </citation>
    <scope>NUCLEOTIDE SEQUENCE [LARGE SCALE GENOMIC DNA]</scope>
    <source>
        <strain evidence="2 3">HKU8</strain>
    </source>
</reference>
<proteinExistence type="predicted"/>
<accession>A0A1D8B467</accession>
<keyword evidence="1" id="KW-0812">Transmembrane</keyword>
<dbReference type="STRING" id="178339.BH719_08910"/>
<feature type="transmembrane region" description="Helical" evidence="1">
    <location>
        <begin position="47"/>
        <end position="64"/>
    </location>
</feature>
<evidence type="ECO:0000313" key="3">
    <source>
        <dbReference type="Proteomes" id="UP000095214"/>
    </source>
</evidence>
<feature type="transmembrane region" description="Helical" evidence="1">
    <location>
        <begin position="76"/>
        <end position="95"/>
    </location>
</feature>
<protein>
    <submittedName>
        <fullName evidence="2">Uncharacterized protein</fullName>
    </submittedName>
</protein>
<keyword evidence="3" id="KW-1185">Reference proteome</keyword>
<sequence length="127" mass="12911">MTAIALLVALALLAALAVLQILAASGLPIGRFGWGGQHRVLPRRLRVASAVSVLVYAGLAALLLSRAGVLPAGDSTAVIVLTWVVFAFFAASVALNALSRSPAERWTMAPTSLLLAAATLVIALGVG</sequence>
<dbReference type="EMBL" id="CP017298">
    <property type="protein sequence ID" value="AOS47934.1"/>
    <property type="molecule type" value="Genomic_DNA"/>
</dbReference>
<gene>
    <name evidence="2" type="ORF">BH719_08910</name>
</gene>